<name>A0A2M4DM88_ANODA</name>
<organism evidence="1">
    <name type="scientific">Anopheles darlingi</name>
    <name type="common">Mosquito</name>
    <dbReference type="NCBI Taxonomy" id="43151"/>
    <lineage>
        <taxon>Eukaryota</taxon>
        <taxon>Metazoa</taxon>
        <taxon>Ecdysozoa</taxon>
        <taxon>Arthropoda</taxon>
        <taxon>Hexapoda</taxon>
        <taxon>Insecta</taxon>
        <taxon>Pterygota</taxon>
        <taxon>Neoptera</taxon>
        <taxon>Endopterygota</taxon>
        <taxon>Diptera</taxon>
        <taxon>Nematocera</taxon>
        <taxon>Culicoidea</taxon>
        <taxon>Culicidae</taxon>
        <taxon>Anophelinae</taxon>
        <taxon>Anopheles</taxon>
    </lineage>
</organism>
<dbReference type="AlphaFoldDB" id="A0A2M4DM88"/>
<proteinExistence type="predicted"/>
<dbReference type="EMBL" id="GGFL01014471">
    <property type="protein sequence ID" value="MBW78649.1"/>
    <property type="molecule type" value="Transcribed_RNA"/>
</dbReference>
<evidence type="ECO:0000313" key="1">
    <source>
        <dbReference type="EMBL" id="MBW78649.1"/>
    </source>
</evidence>
<protein>
    <submittedName>
        <fullName evidence="1">Putative secreted protein</fullName>
    </submittedName>
</protein>
<sequence>MPAATTVCTLPFAVGNGGCCCLSFPFCAEFLDFRRSRCWVPSVDELLSRSALFSSQPSSFQPALHDASFDFR</sequence>
<reference evidence="1" key="1">
    <citation type="submission" date="2018-01" db="EMBL/GenBank/DDBJ databases">
        <title>An insight into the sialome of Amazonian anophelines.</title>
        <authorList>
            <person name="Ribeiro J.M."/>
            <person name="Scarpassa V."/>
            <person name="Calvo E."/>
        </authorList>
    </citation>
    <scope>NUCLEOTIDE SEQUENCE</scope>
</reference>
<accession>A0A2M4DM88</accession>